<dbReference type="AlphaFoldDB" id="A0A1Q8YAU4"/>
<dbReference type="EMBL" id="MSYM01000018">
    <property type="protein sequence ID" value="OLP05103.1"/>
    <property type="molecule type" value="Genomic_DNA"/>
</dbReference>
<gene>
    <name evidence="2" type="ORF">BLL52_3923</name>
</gene>
<keyword evidence="1" id="KW-0812">Transmembrane</keyword>
<dbReference type="RefSeq" id="WP_075587965.1">
    <property type="nucleotide sequence ID" value="NZ_MSYM01000018.1"/>
</dbReference>
<comment type="caution">
    <text evidence="2">The sequence shown here is derived from an EMBL/GenBank/DDBJ whole genome shotgun (WGS) entry which is preliminary data.</text>
</comment>
<keyword evidence="1" id="KW-1133">Transmembrane helix</keyword>
<sequence length="457" mass="52619">MLRLNHQLKQTRLHVSRTVRWLFNQKKLATEKHLLRYMLVGLATAFTFTFGHFYETYKQEKPELTASWVLHKVIQADEIVLAVAYAGTTLISLLVCMGLWMLRSAWNANKKIEKLGISIYSKPNSDTNLFLKISNENEIEYKVIGTIIEIAKHPIISPDLGVSGWDCLDKNSIRLLHDFGLPYTKHDIQLIKDIPKPDGNNGTKFSLIETPVDYLDASKILVIRVHKTDYYTIQRFQKYIKDKSIRFSLGSIQPEHHQIPHSLCLHYLVQLTDGHIICIRRKPNVNYAPDQISISGEEQLSSDDIEGIDSDSSMGHWFRRALCEEIFPLRATSTNEIEKNWQKISIHINALRVLSIFYEENFANFSIFGFARLNLNLDEYKSIFRELSRVSPTGRDKEGQLLCLTKIEAKNLIMTGVAKIKPVWGDDAEESIKDEQLHSSSRYRLLVFLQAVGELRD</sequence>
<keyword evidence="3" id="KW-1185">Reference proteome</keyword>
<evidence type="ECO:0000256" key="1">
    <source>
        <dbReference type="SAM" id="Phobius"/>
    </source>
</evidence>
<protein>
    <submittedName>
        <fullName evidence="2">Uncharacterized protein</fullName>
    </submittedName>
</protein>
<proteinExistence type="predicted"/>
<evidence type="ECO:0000313" key="2">
    <source>
        <dbReference type="EMBL" id="OLP05103.1"/>
    </source>
</evidence>
<name>A0A1Q8YAU4_9BURK</name>
<organism evidence="2 3">
    <name type="scientific">Rhodoferax antarcticus ANT.BR</name>
    <dbReference type="NCBI Taxonomy" id="1111071"/>
    <lineage>
        <taxon>Bacteria</taxon>
        <taxon>Pseudomonadati</taxon>
        <taxon>Pseudomonadota</taxon>
        <taxon>Betaproteobacteria</taxon>
        <taxon>Burkholderiales</taxon>
        <taxon>Comamonadaceae</taxon>
        <taxon>Rhodoferax</taxon>
    </lineage>
</organism>
<feature type="transmembrane region" description="Helical" evidence="1">
    <location>
        <begin position="34"/>
        <end position="54"/>
    </location>
</feature>
<accession>A0A1Q8YAU4</accession>
<dbReference type="Proteomes" id="UP000185911">
    <property type="component" value="Unassembled WGS sequence"/>
</dbReference>
<feature type="transmembrane region" description="Helical" evidence="1">
    <location>
        <begin position="79"/>
        <end position="102"/>
    </location>
</feature>
<evidence type="ECO:0000313" key="3">
    <source>
        <dbReference type="Proteomes" id="UP000185911"/>
    </source>
</evidence>
<keyword evidence="1" id="KW-0472">Membrane</keyword>
<reference evidence="2 3" key="1">
    <citation type="submission" date="2017-01" db="EMBL/GenBank/DDBJ databases">
        <title>Genome sequence of Rhodoferax antarcticus ANT.BR, a psychrophilic purple nonsulfur bacterium from an Antarctic microbial mat.</title>
        <authorList>
            <person name="Baker J."/>
            <person name="Riester C."/>
            <person name="Skinner B."/>
            <person name="Newell A."/>
            <person name="Swingley W."/>
            <person name="Madigan M."/>
            <person name="Jung D."/>
            <person name="Asao M."/>
            <person name="Chen M."/>
            <person name="Loughlin P."/>
            <person name="Pan H."/>
            <person name="Lin S."/>
            <person name="Li N."/>
            <person name="Shaw J."/>
            <person name="Prado M."/>
            <person name="Sherman C."/>
            <person name="Li X."/>
            <person name="Tang J."/>
            <person name="Blankenship R."/>
            <person name="Zhao T."/>
            <person name="Touchman J."/>
            <person name="Sattley M."/>
        </authorList>
    </citation>
    <scope>NUCLEOTIDE SEQUENCE [LARGE SCALE GENOMIC DNA]</scope>
    <source>
        <strain evidence="2 3">ANT.BR</strain>
    </source>
</reference>